<evidence type="ECO:0000313" key="2">
    <source>
        <dbReference type="EMBL" id="UOE99740.1"/>
    </source>
</evidence>
<proteinExistence type="predicted"/>
<keyword evidence="3" id="KW-1185">Reference proteome</keyword>
<accession>A0ABY4C7Z7</accession>
<feature type="domain" description="HEPN" evidence="1">
    <location>
        <begin position="6"/>
        <end position="119"/>
    </location>
</feature>
<dbReference type="Gene3D" id="1.20.120.330">
    <property type="entry name" value="Nucleotidyltransferases domain 2"/>
    <property type="match status" value="1"/>
</dbReference>
<protein>
    <submittedName>
        <fullName evidence="2">HEPN domain-containing protein</fullName>
    </submittedName>
</protein>
<dbReference type="Pfam" id="PF05168">
    <property type="entry name" value="HEPN"/>
    <property type="match status" value="1"/>
</dbReference>
<dbReference type="SUPFAM" id="SSF81593">
    <property type="entry name" value="Nucleotidyltransferase substrate binding subunit/domain"/>
    <property type="match status" value="1"/>
</dbReference>
<sequence>MSAHAKSLILKAQDDLDLAKKHVDDEKQHDLVGYNLAQACEKYLKALCDMRGLSYPEDDHDLDALMSTLEEANFSAISSHADVIELTPYNSANAHIREDERLDMEEYITHVENLKKLVGEQLKLL</sequence>
<gene>
    <name evidence="2" type="ORF">MNR06_08530</name>
</gene>
<name>A0ABY4C7Z7_9BACT</name>
<organism evidence="2 3">
    <name type="scientific">Bdellovibrio reynosensis</name>
    <dbReference type="NCBI Taxonomy" id="2835041"/>
    <lineage>
        <taxon>Bacteria</taxon>
        <taxon>Pseudomonadati</taxon>
        <taxon>Bdellovibrionota</taxon>
        <taxon>Bdellovibrionia</taxon>
        <taxon>Bdellovibrionales</taxon>
        <taxon>Pseudobdellovibrionaceae</taxon>
        <taxon>Bdellovibrio</taxon>
    </lineage>
</organism>
<dbReference type="RefSeq" id="WP_243534934.1">
    <property type="nucleotide sequence ID" value="NZ_CP093442.1"/>
</dbReference>
<dbReference type="Proteomes" id="UP000830116">
    <property type="component" value="Chromosome"/>
</dbReference>
<evidence type="ECO:0000313" key="3">
    <source>
        <dbReference type="Proteomes" id="UP000830116"/>
    </source>
</evidence>
<reference evidence="2" key="1">
    <citation type="submission" date="2022-03" db="EMBL/GenBank/DDBJ databases">
        <title>Genome Identification and Characterization of new species Bdellovibrio reynosense LBG001 sp. nov. from a Mexico soil sample.</title>
        <authorList>
            <person name="Camilli A."/>
            <person name="Ajao Y."/>
            <person name="Guo X."/>
        </authorList>
    </citation>
    <scope>NUCLEOTIDE SEQUENCE</scope>
    <source>
        <strain evidence="2">LBG001</strain>
    </source>
</reference>
<dbReference type="EMBL" id="CP093442">
    <property type="protein sequence ID" value="UOE99740.1"/>
    <property type="molecule type" value="Genomic_DNA"/>
</dbReference>
<evidence type="ECO:0000259" key="1">
    <source>
        <dbReference type="Pfam" id="PF05168"/>
    </source>
</evidence>
<dbReference type="InterPro" id="IPR007842">
    <property type="entry name" value="HEPN_dom"/>
</dbReference>